<comment type="caution">
    <text evidence="7">The sequence shown here is derived from an EMBL/GenBank/DDBJ whole genome shotgun (WGS) entry which is preliminary data.</text>
</comment>
<dbReference type="InterPro" id="IPR044861">
    <property type="entry name" value="IPNS-like_FE2OG_OXY"/>
</dbReference>
<dbReference type="PANTHER" id="PTHR10209">
    <property type="entry name" value="OXIDOREDUCTASE, 2OG-FE II OXYGENASE FAMILY PROTEIN"/>
    <property type="match status" value="1"/>
</dbReference>
<dbReference type="InterPro" id="IPR027443">
    <property type="entry name" value="IPNS-like_sf"/>
</dbReference>
<keyword evidence="2 5" id="KW-0479">Metal-binding</keyword>
<sequence length="369" mass="41260">MAEVGSGPVYDRDREVKAFDESKRGVKGLVDAGVTKIPRFFVEPPEVVAGGRSSSDVETATFLDIPIVDLGGAGKGSQHREEVARRIGWACETWGFFQVVNHGIEQRVLDGMIEGGRRFHELPGEEKMKFYSRDYKTKVRFSSNFDLYKVRAANWRDTLFFDMAPEPLDPHVMPLACREDAIEYWKNIRALGNTLLELFSEAVGLQSSYLQNMGCGEGQALLAHYYPACPEPELTLGASKHSDPDFFTILLQDQIGGLQVLHQGQWVNVTPVNGALVVNIGDLLQLVSNGRFKSVEHRVTASAVGPRISIACFFFNNKTPFRVYGPIKELLTEDNPPIYKDIPLHEFLSHYNAKGLDGRPALEKFKLCH</sequence>
<dbReference type="Gene3D" id="2.60.120.330">
    <property type="entry name" value="B-lactam Antibiotic, Isopenicillin N Synthase, Chain"/>
    <property type="match status" value="1"/>
</dbReference>
<evidence type="ECO:0000256" key="4">
    <source>
        <dbReference type="ARBA" id="ARBA00023004"/>
    </source>
</evidence>
<keyword evidence="8" id="KW-1185">Reference proteome</keyword>
<comment type="similarity">
    <text evidence="1 5">Belongs to the iron/ascorbate-dependent oxidoreductase family.</text>
</comment>
<dbReference type="PANTHER" id="PTHR10209:SF884">
    <property type="entry name" value="1-AMINOCYCLOPROPANE-1-CARBOXYLATE OXIDASE HOMOLOG 1-LIKE"/>
    <property type="match status" value="1"/>
</dbReference>
<dbReference type="Proteomes" id="UP000825729">
    <property type="component" value="Unassembled WGS sequence"/>
</dbReference>
<proteinExistence type="inferred from homology"/>
<evidence type="ECO:0000256" key="3">
    <source>
        <dbReference type="ARBA" id="ARBA00023002"/>
    </source>
</evidence>
<feature type="domain" description="Fe2OG dioxygenase" evidence="6">
    <location>
        <begin position="217"/>
        <end position="318"/>
    </location>
</feature>
<evidence type="ECO:0000256" key="1">
    <source>
        <dbReference type="ARBA" id="ARBA00008056"/>
    </source>
</evidence>
<organism evidence="7 8">
    <name type="scientific">Aristolochia fimbriata</name>
    <name type="common">White veined hardy Dutchman's pipe vine</name>
    <dbReference type="NCBI Taxonomy" id="158543"/>
    <lineage>
        <taxon>Eukaryota</taxon>
        <taxon>Viridiplantae</taxon>
        <taxon>Streptophyta</taxon>
        <taxon>Embryophyta</taxon>
        <taxon>Tracheophyta</taxon>
        <taxon>Spermatophyta</taxon>
        <taxon>Magnoliopsida</taxon>
        <taxon>Magnoliidae</taxon>
        <taxon>Piperales</taxon>
        <taxon>Aristolochiaceae</taxon>
        <taxon>Aristolochia</taxon>
    </lineage>
</organism>
<keyword evidence="4 5" id="KW-0408">Iron</keyword>
<accession>A0AAV7DXX1</accession>
<dbReference type="GO" id="GO:0046872">
    <property type="term" value="F:metal ion binding"/>
    <property type="evidence" value="ECO:0007669"/>
    <property type="project" value="UniProtKB-KW"/>
</dbReference>
<evidence type="ECO:0000256" key="2">
    <source>
        <dbReference type="ARBA" id="ARBA00022723"/>
    </source>
</evidence>
<reference evidence="7 8" key="1">
    <citation type="submission" date="2021-07" db="EMBL/GenBank/DDBJ databases">
        <title>The Aristolochia fimbriata genome: insights into angiosperm evolution, floral development and chemical biosynthesis.</title>
        <authorList>
            <person name="Jiao Y."/>
        </authorList>
    </citation>
    <scope>NUCLEOTIDE SEQUENCE [LARGE SCALE GENOMIC DNA]</scope>
    <source>
        <strain evidence="7">IBCAS-2021</strain>
        <tissue evidence="7">Leaf</tissue>
    </source>
</reference>
<dbReference type="InterPro" id="IPR005123">
    <property type="entry name" value="Oxoglu/Fe-dep_dioxygenase_dom"/>
</dbReference>
<evidence type="ECO:0000313" key="7">
    <source>
        <dbReference type="EMBL" id="KAG9441495.1"/>
    </source>
</evidence>
<gene>
    <name evidence="7" type="ORF">H6P81_017349</name>
</gene>
<dbReference type="Pfam" id="PF14226">
    <property type="entry name" value="DIOX_N"/>
    <property type="match status" value="1"/>
</dbReference>
<dbReference type="PROSITE" id="PS51471">
    <property type="entry name" value="FE2OG_OXY"/>
    <property type="match status" value="1"/>
</dbReference>
<evidence type="ECO:0000256" key="5">
    <source>
        <dbReference type="RuleBase" id="RU003682"/>
    </source>
</evidence>
<dbReference type="FunFam" id="2.60.120.330:FF:000005">
    <property type="entry name" value="1-aminocyclopropane-1-carboxylate oxidase homolog 1"/>
    <property type="match status" value="1"/>
</dbReference>
<evidence type="ECO:0000259" key="6">
    <source>
        <dbReference type="PROSITE" id="PS51471"/>
    </source>
</evidence>
<name>A0AAV7DXX1_ARIFI</name>
<dbReference type="SUPFAM" id="SSF51197">
    <property type="entry name" value="Clavaminate synthase-like"/>
    <property type="match status" value="1"/>
</dbReference>
<dbReference type="Pfam" id="PF03171">
    <property type="entry name" value="2OG-FeII_Oxy"/>
    <property type="match status" value="1"/>
</dbReference>
<dbReference type="AlphaFoldDB" id="A0AAV7DXX1"/>
<protein>
    <recommendedName>
        <fullName evidence="6">Fe2OG dioxygenase domain-containing protein</fullName>
    </recommendedName>
</protein>
<keyword evidence="3 5" id="KW-0560">Oxidoreductase</keyword>
<evidence type="ECO:0000313" key="8">
    <source>
        <dbReference type="Proteomes" id="UP000825729"/>
    </source>
</evidence>
<dbReference type="EMBL" id="JAINDJ010000007">
    <property type="protein sequence ID" value="KAG9441495.1"/>
    <property type="molecule type" value="Genomic_DNA"/>
</dbReference>
<dbReference type="InterPro" id="IPR026992">
    <property type="entry name" value="DIOX_N"/>
</dbReference>
<dbReference type="GO" id="GO:0051213">
    <property type="term" value="F:dioxygenase activity"/>
    <property type="evidence" value="ECO:0007669"/>
    <property type="project" value="UniProtKB-ARBA"/>
</dbReference>